<evidence type="ECO:0000313" key="4">
    <source>
        <dbReference type="EMBL" id="MBM9477457.1"/>
    </source>
</evidence>
<dbReference type="AlphaFoldDB" id="A0A938YK47"/>
<feature type="chain" id="PRO_5037059429" description="LPXTG cell wall anchor domain-containing protein" evidence="3">
    <location>
        <begin position="29"/>
        <end position="393"/>
    </location>
</feature>
<keyword evidence="3" id="KW-0732">Signal</keyword>
<feature type="region of interest" description="Disordered" evidence="1">
    <location>
        <begin position="182"/>
        <end position="347"/>
    </location>
</feature>
<evidence type="ECO:0008006" key="6">
    <source>
        <dbReference type="Google" id="ProtNLM"/>
    </source>
</evidence>
<feature type="compositionally biased region" description="Low complexity" evidence="1">
    <location>
        <begin position="297"/>
        <end position="347"/>
    </location>
</feature>
<evidence type="ECO:0000256" key="1">
    <source>
        <dbReference type="SAM" id="MobiDB-lite"/>
    </source>
</evidence>
<keyword evidence="5" id="KW-1185">Reference proteome</keyword>
<feature type="compositionally biased region" description="Low complexity" evidence="1">
    <location>
        <begin position="253"/>
        <end position="289"/>
    </location>
</feature>
<comment type="caution">
    <text evidence="4">The sequence shown here is derived from an EMBL/GenBank/DDBJ whole genome shotgun (WGS) entry which is preliminary data.</text>
</comment>
<proteinExistence type="predicted"/>
<evidence type="ECO:0000256" key="3">
    <source>
        <dbReference type="SAM" id="SignalP"/>
    </source>
</evidence>
<organism evidence="4 5">
    <name type="scientific">Nakamurella flavida</name>
    <dbReference type="NCBI Taxonomy" id="363630"/>
    <lineage>
        <taxon>Bacteria</taxon>
        <taxon>Bacillati</taxon>
        <taxon>Actinomycetota</taxon>
        <taxon>Actinomycetes</taxon>
        <taxon>Nakamurellales</taxon>
        <taxon>Nakamurellaceae</taxon>
        <taxon>Nakamurella</taxon>
    </lineage>
</organism>
<reference evidence="4" key="1">
    <citation type="submission" date="2021-01" db="EMBL/GenBank/DDBJ databases">
        <title>KCTC 19127 draft genome.</title>
        <authorList>
            <person name="An D."/>
        </authorList>
    </citation>
    <scope>NUCLEOTIDE SEQUENCE</scope>
    <source>
        <strain evidence="4">KCTC 19127</strain>
    </source>
</reference>
<evidence type="ECO:0000313" key="5">
    <source>
        <dbReference type="Proteomes" id="UP000663801"/>
    </source>
</evidence>
<keyword evidence="2" id="KW-1133">Transmembrane helix</keyword>
<dbReference type="EMBL" id="JAERWL010000010">
    <property type="protein sequence ID" value="MBM9477457.1"/>
    <property type="molecule type" value="Genomic_DNA"/>
</dbReference>
<accession>A0A938YK47</accession>
<sequence length="393" mass="36960">MRLFRRPSGAVAAILIAATALMGTPAHAAESHGAVPQRISALPGDSVHTAAAARDGYCTAGDTAAVTVVVDFGSLGGGTIVRCASGLSRGATGLQALAAAGISTTGTVSDGGGFVCRLDGRPAADEIVPLPTDPGYTEQCVETPPAAATWSYWSAQDGGSWGYNTAGAGNRRVQLGGFEGWSFAAGDGTPPGVSPRLPAAPAPEPAPAPQPAPAPAPAVPAPAPAATTQAAAPAAPAPGTTSGSGNSGGSGNSSGSANSGGNADDGSAAGAPTSTAAAGGAAGTTDPAAGEPPAPASDPAASGPAASTEATPVTTASAPTTAVSTSAPTTASSTTAPPTSASTTTAPTTTDVDAAAAASGGSGAGWWTIGGVVLLAALAGGGLVLARRRRVED</sequence>
<keyword evidence="2" id="KW-0472">Membrane</keyword>
<evidence type="ECO:0000256" key="2">
    <source>
        <dbReference type="SAM" id="Phobius"/>
    </source>
</evidence>
<feature type="signal peptide" evidence="3">
    <location>
        <begin position="1"/>
        <end position="28"/>
    </location>
</feature>
<protein>
    <recommendedName>
        <fullName evidence="6">LPXTG cell wall anchor domain-containing protein</fullName>
    </recommendedName>
</protein>
<keyword evidence="2" id="KW-0812">Transmembrane</keyword>
<gene>
    <name evidence="4" type="ORF">JL107_13490</name>
</gene>
<feature type="compositionally biased region" description="Low complexity" evidence="1">
    <location>
        <begin position="224"/>
        <end position="238"/>
    </location>
</feature>
<feature type="compositionally biased region" description="Pro residues" evidence="1">
    <location>
        <begin position="198"/>
        <end position="223"/>
    </location>
</feature>
<name>A0A938YK47_9ACTN</name>
<dbReference type="Proteomes" id="UP000663801">
    <property type="component" value="Unassembled WGS sequence"/>
</dbReference>
<feature type="transmembrane region" description="Helical" evidence="2">
    <location>
        <begin position="364"/>
        <end position="386"/>
    </location>
</feature>
<dbReference type="RefSeq" id="WP_205257557.1">
    <property type="nucleotide sequence ID" value="NZ_BAAAPV010000003.1"/>
</dbReference>